<dbReference type="InterPro" id="IPR033116">
    <property type="entry name" value="TRYPSIN_SER"/>
</dbReference>
<comment type="similarity">
    <text evidence="12 14">Belongs to the peptidase S1 family. CLIP subfamily.</text>
</comment>
<dbReference type="GO" id="GO:0004252">
    <property type="term" value="F:serine-type endopeptidase activity"/>
    <property type="evidence" value="ECO:0007669"/>
    <property type="project" value="UniProtKB-UniRule"/>
</dbReference>
<dbReference type="SUPFAM" id="SSF50494">
    <property type="entry name" value="Trypsin-like serine proteases"/>
    <property type="match status" value="1"/>
</dbReference>
<sequence length="373" mass="41344">MSPRTGRIFLVPLLLVVVLCIESNAALQLNDECQTPDGKQGTCVRLRSCQSIRGLLLKKDKTTTEWEFLKKAQCGMENRAVLTCCPLSVRLTGRFEDQVELPAPGVCGTTLNDRIVGGEEAPLGSYPWLARIQYFKSNNRYGFHCGGVLIHNKYVLTAAHCIEGVPSSWIVYQVRLGEHDTTTEVDCEPSQPGTEPDCADKVVDVLISAYVVHPDYYKENGADYNDIALLQLQESVTFTSYITPICLPTTQRVRSENLTGKQLTVAGWGQTQNRSTSTKLLHLKVPVWENDNCGEVFRSVSLDIVPTQVCAGGDMGKDSCRGDSGGPLMWLRRSEWYLVGLVSFGLEQCGADGVPGVYTRISEYMNWIQETME</sequence>
<keyword evidence="10" id="KW-1015">Disulfide bond</keyword>
<evidence type="ECO:0000256" key="12">
    <source>
        <dbReference type="ARBA" id="ARBA00024195"/>
    </source>
</evidence>
<evidence type="ECO:0000256" key="10">
    <source>
        <dbReference type="ARBA" id="ARBA00023157"/>
    </source>
</evidence>
<dbReference type="Pfam" id="PF00089">
    <property type="entry name" value="Trypsin"/>
    <property type="match status" value="1"/>
</dbReference>
<evidence type="ECO:0000256" key="3">
    <source>
        <dbReference type="ARBA" id="ARBA00022588"/>
    </source>
</evidence>
<comment type="domain">
    <text evidence="14">The clip domain consists of 35-55 residues which are 'knitted' together usually by 3 conserved disulfide bonds forming a clip-like compact structure.</text>
</comment>
<keyword evidence="5 14" id="KW-0732">Signal</keyword>
<keyword evidence="6 13" id="KW-0378">Hydrolase</keyword>
<keyword evidence="2 14" id="KW-0964">Secreted</keyword>
<dbReference type="FunFam" id="2.40.10.10:FF:000084">
    <property type="entry name" value="Serine protease easter"/>
    <property type="match status" value="1"/>
</dbReference>
<dbReference type="GO" id="GO:0005576">
    <property type="term" value="C:extracellular region"/>
    <property type="evidence" value="ECO:0007669"/>
    <property type="project" value="UniProtKB-SubCell"/>
</dbReference>
<dbReference type="InterPro" id="IPR022700">
    <property type="entry name" value="CLIP"/>
</dbReference>
<keyword evidence="9" id="KW-0865">Zymogen</keyword>
<evidence type="ECO:0000256" key="7">
    <source>
        <dbReference type="ARBA" id="ARBA00022825"/>
    </source>
</evidence>
<name>A0A182INH2_ANOAO</name>
<dbReference type="AlphaFoldDB" id="A0A182INH2"/>
<dbReference type="GO" id="GO:0006508">
    <property type="term" value="P:proteolysis"/>
    <property type="evidence" value="ECO:0007669"/>
    <property type="project" value="UniProtKB-KW"/>
</dbReference>
<dbReference type="Gene3D" id="3.30.1640.30">
    <property type="match status" value="1"/>
</dbReference>
<dbReference type="FunFam" id="2.40.10.10:FF:000028">
    <property type="entry name" value="Serine protease easter"/>
    <property type="match status" value="1"/>
</dbReference>
<keyword evidence="3" id="KW-0399">Innate immunity</keyword>
<reference evidence="15" key="1">
    <citation type="submission" date="2022-08" db="UniProtKB">
        <authorList>
            <consortium name="EnsemblMetazoa"/>
        </authorList>
    </citation>
    <scope>IDENTIFICATION</scope>
    <source>
        <strain evidence="15">EBRO</strain>
    </source>
</reference>
<dbReference type="InterPro" id="IPR043504">
    <property type="entry name" value="Peptidase_S1_PA_chymotrypsin"/>
</dbReference>
<dbReference type="InterPro" id="IPR038565">
    <property type="entry name" value="CLIP_sf"/>
</dbReference>
<evidence type="ECO:0000256" key="6">
    <source>
        <dbReference type="ARBA" id="ARBA00022801"/>
    </source>
</evidence>
<feature type="signal peptide" evidence="14">
    <location>
        <begin position="1"/>
        <end position="26"/>
    </location>
</feature>
<evidence type="ECO:0000256" key="11">
    <source>
        <dbReference type="ARBA" id="ARBA00023180"/>
    </source>
</evidence>
<dbReference type="PRINTS" id="PR00722">
    <property type="entry name" value="CHYMOTRYPSIN"/>
</dbReference>
<dbReference type="Pfam" id="PF12032">
    <property type="entry name" value="CLIP"/>
    <property type="match status" value="1"/>
</dbReference>
<dbReference type="PROSITE" id="PS00134">
    <property type="entry name" value="TRYPSIN_HIS"/>
    <property type="match status" value="1"/>
</dbReference>
<evidence type="ECO:0000256" key="13">
    <source>
        <dbReference type="RuleBase" id="RU363034"/>
    </source>
</evidence>
<comment type="subcellular location">
    <subcellularLocation>
        <location evidence="1 14">Secreted</location>
    </subcellularLocation>
</comment>
<dbReference type="InterPro" id="IPR001314">
    <property type="entry name" value="Peptidase_S1A"/>
</dbReference>
<evidence type="ECO:0000256" key="14">
    <source>
        <dbReference type="RuleBase" id="RU366078"/>
    </source>
</evidence>
<proteinExistence type="inferred from homology"/>
<dbReference type="PROSITE" id="PS51888">
    <property type="entry name" value="CLIP"/>
    <property type="match status" value="1"/>
</dbReference>
<keyword evidence="8" id="KW-0391">Immunity</keyword>
<evidence type="ECO:0000256" key="4">
    <source>
        <dbReference type="ARBA" id="ARBA00022670"/>
    </source>
</evidence>
<dbReference type="EnsemblMetazoa" id="AATE002451-RA">
    <property type="protein sequence ID" value="AATE002451-PA.1"/>
    <property type="gene ID" value="AATE002451"/>
</dbReference>
<evidence type="ECO:0000256" key="9">
    <source>
        <dbReference type="ARBA" id="ARBA00023145"/>
    </source>
</evidence>
<dbReference type="InterPro" id="IPR009003">
    <property type="entry name" value="Peptidase_S1_PA"/>
</dbReference>
<dbReference type="Gene3D" id="2.40.10.10">
    <property type="entry name" value="Trypsin-like serine proteases"/>
    <property type="match status" value="2"/>
</dbReference>
<dbReference type="InterPro" id="IPR051487">
    <property type="entry name" value="Ser/Thr_Proteases_Immune/Dev"/>
</dbReference>
<dbReference type="FunFam" id="3.30.1640.30:FF:000001">
    <property type="entry name" value="Serine protease 7"/>
    <property type="match status" value="1"/>
</dbReference>
<keyword evidence="4 13" id="KW-0645">Protease</keyword>
<accession>A0A182INH2</accession>
<dbReference type="GO" id="GO:0045087">
    <property type="term" value="P:innate immune response"/>
    <property type="evidence" value="ECO:0007669"/>
    <property type="project" value="UniProtKB-KW"/>
</dbReference>
<dbReference type="PROSITE" id="PS50240">
    <property type="entry name" value="TRYPSIN_DOM"/>
    <property type="match status" value="1"/>
</dbReference>
<dbReference type="GO" id="GO:0035008">
    <property type="term" value="P:positive regulation of melanization defense response"/>
    <property type="evidence" value="ECO:0007669"/>
    <property type="project" value="UniProtKB-ARBA"/>
</dbReference>
<dbReference type="VEuPathDB" id="VectorBase:AATE002451"/>
<organism evidence="15">
    <name type="scientific">Anopheles atroparvus</name>
    <name type="common">European mosquito</name>
    <dbReference type="NCBI Taxonomy" id="41427"/>
    <lineage>
        <taxon>Eukaryota</taxon>
        <taxon>Metazoa</taxon>
        <taxon>Ecdysozoa</taxon>
        <taxon>Arthropoda</taxon>
        <taxon>Hexapoda</taxon>
        <taxon>Insecta</taxon>
        <taxon>Pterygota</taxon>
        <taxon>Neoptera</taxon>
        <taxon>Endopterygota</taxon>
        <taxon>Diptera</taxon>
        <taxon>Nematocera</taxon>
        <taxon>Culicoidea</taxon>
        <taxon>Culicidae</taxon>
        <taxon>Anophelinae</taxon>
        <taxon>Anopheles</taxon>
    </lineage>
</organism>
<dbReference type="PANTHER" id="PTHR24256">
    <property type="entry name" value="TRYPTASE-RELATED"/>
    <property type="match status" value="1"/>
</dbReference>
<evidence type="ECO:0000256" key="2">
    <source>
        <dbReference type="ARBA" id="ARBA00022525"/>
    </source>
</evidence>
<keyword evidence="11" id="KW-0325">Glycoprotein</keyword>
<evidence type="ECO:0000256" key="8">
    <source>
        <dbReference type="ARBA" id="ARBA00022859"/>
    </source>
</evidence>
<feature type="chain" id="PRO_5036529329" description="CLIP domain-containing serine protease" evidence="14">
    <location>
        <begin position="27"/>
        <end position="373"/>
    </location>
</feature>
<evidence type="ECO:0000256" key="1">
    <source>
        <dbReference type="ARBA" id="ARBA00004613"/>
    </source>
</evidence>
<dbReference type="CDD" id="cd00190">
    <property type="entry name" value="Tryp_SPc"/>
    <property type="match status" value="1"/>
</dbReference>
<dbReference type="EC" id="3.4.21.-" evidence="13"/>
<protein>
    <recommendedName>
        <fullName evidence="14">CLIP domain-containing serine protease</fullName>
        <ecNumber evidence="13">3.4.21.-</ecNumber>
    </recommendedName>
</protein>
<dbReference type="STRING" id="41427.A0A182INH2"/>
<evidence type="ECO:0000313" key="15">
    <source>
        <dbReference type="EnsemblMetazoa" id="AATE002451-PA.1"/>
    </source>
</evidence>
<keyword evidence="7 13" id="KW-0720">Serine protease</keyword>
<dbReference type="InterPro" id="IPR018114">
    <property type="entry name" value="TRYPSIN_HIS"/>
</dbReference>
<dbReference type="SMART" id="SM00020">
    <property type="entry name" value="Tryp_SPc"/>
    <property type="match status" value="1"/>
</dbReference>
<dbReference type="SMART" id="SM00680">
    <property type="entry name" value="CLIP"/>
    <property type="match status" value="1"/>
</dbReference>
<evidence type="ECO:0000256" key="5">
    <source>
        <dbReference type="ARBA" id="ARBA00022729"/>
    </source>
</evidence>
<dbReference type="InterPro" id="IPR001254">
    <property type="entry name" value="Trypsin_dom"/>
</dbReference>
<dbReference type="PROSITE" id="PS00135">
    <property type="entry name" value="TRYPSIN_SER"/>
    <property type="match status" value="1"/>
</dbReference>